<evidence type="ECO:0000256" key="10">
    <source>
        <dbReference type="ARBA" id="ARBA00023136"/>
    </source>
</evidence>
<keyword evidence="7" id="KW-0972">Capsule biogenesis/degradation</keyword>
<evidence type="ECO:0000256" key="1">
    <source>
        <dbReference type="ARBA" id="ARBA00004651"/>
    </source>
</evidence>
<evidence type="ECO:0000256" key="9">
    <source>
        <dbReference type="ARBA" id="ARBA00023047"/>
    </source>
</evidence>
<evidence type="ECO:0000256" key="11">
    <source>
        <dbReference type="RuleBase" id="RU361157"/>
    </source>
</evidence>
<keyword evidence="6 11" id="KW-0812">Transmembrane</keyword>
<evidence type="ECO:0000256" key="6">
    <source>
        <dbReference type="ARBA" id="ARBA00022692"/>
    </source>
</evidence>
<protein>
    <recommendedName>
        <fullName evidence="11">Transport permease protein</fullName>
    </recommendedName>
</protein>
<evidence type="ECO:0000256" key="2">
    <source>
        <dbReference type="ARBA" id="ARBA00007783"/>
    </source>
</evidence>
<proteinExistence type="inferred from homology"/>
<dbReference type="Pfam" id="PF01061">
    <property type="entry name" value="ABC2_membrane"/>
    <property type="match status" value="1"/>
</dbReference>
<dbReference type="PROSITE" id="PS51012">
    <property type="entry name" value="ABC_TM2"/>
    <property type="match status" value="1"/>
</dbReference>
<evidence type="ECO:0000256" key="5">
    <source>
        <dbReference type="ARBA" id="ARBA00022597"/>
    </source>
</evidence>
<dbReference type="InterPro" id="IPR047817">
    <property type="entry name" value="ABC2_TM_bact-type"/>
</dbReference>
<evidence type="ECO:0000256" key="3">
    <source>
        <dbReference type="ARBA" id="ARBA00022448"/>
    </source>
</evidence>
<feature type="transmembrane region" description="Helical" evidence="11">
    <location>
        <begin position="38"/>
        <end position="61"/>
    </location>
</feature>
<keyword evidence="9" id="KW-0625">Polysaccharide transport</keyword>
<feature type="transmembrane region" description="Helical" evidence="11">
    <location>
        <begin position="149"/>
        <end position="165"/>
    </location>
</feature>
<keyword evidence="5" id="KW-0762">Sugar transport</keyword>
<dbReference type="PANTHER" id="PTHR30413:SF10">
    <property type="entry name" value="CAPSULE POLYSACCHARIDE EXPORT INNER-MEMBRANE PROTEIN CTRC"/>
    <property type="match status" value="1"/>
</dbReference>
<keyword evidence="8 11" id="KW-1133">Transmembrane helix</keyword>
<keyword evidence="3 11" id="KW-0813">Transport</keyword>
<evidence type="ECO:0000313" key="14">
    <source>
        <dbReference type="Proteomes" id="UP001163624"/>
    </source>
</evidence>
<comment type="similarity">
    <text evidence="2 11">Belongs to the ABC-2 integral membrane protein family.</text>
</comment>
<feature type="domain" description="ABC transmembrane type-2" evidence="12">
    <location>
        <begin position="2"/>
        <end position="226"/>
    </location>
</feature>
<organism evidence="13 14">
    <name type="scientific">Pseudomonas triclosanedens</name>
    <dbReference type="NCBI Taxonomy" id="2961893"/>
    <lineage>
        <taxon>Bacteria</taxon>
        <taxon>Pseudomonadati</taxon>
        <taxon>Pseudomonadota</taxon>
        <taxon>Gammaproteobacteria</taxon>
        <taxon>Pseudomonadales</taxon>
        <taxon>Pseudomonadaceae</taxon>
        <taxon>Pseudomonas</taxon>
    </lineage>
</organism>
<keyword evidence="4 11" id="KW-1003">Cell membrane</keyword>
<accession>A0ABY7A8M6</accession>
<feature type="transmembrane region" description="Helical" evidence="11">
    <location>
        <begin position="6"/>
        <end position="26"/>
    </location>
</feature>
<evidence type="ECO:0000313" key="13">
    <source>
        <dbReference type="EMBL" id="WAI52458.1"/>
    </source>
</evidence>
<evidence type="ECO:0000256" key="4">
    <source>
        <dbReference type="ARBA" id="ARBA00022475"/>
    </source>
</evidence>
<dbReference type="PANTHER" id="PTHR30413">
    <property type="entry name" value="INNER MEMBRANE TRANSPORT PERMEASE"/>
    <property type="match status" value="1"/>
</dbReference>
<feature type="transmembrane region" description="Helical" evidence="11">
    <location>
        <begin position="205"/>
        <end position="224"/>
    </location>
</feature>
<comment type="subcellular location">
    <subcellularLocation>
        <location evidence="11">Cell inner membrane</location>
        <topology evidence="11">Multi-pass membrane protein</topology>
    </subcellularLocation>
    <subcellularLocation>
        <location evidence="1">Cell membrane</location>
        <topology evidence="1">Multi-pass membrane protein</topology>
    </subcellularLocation>
</comment>
<dbReference type="InterPro" id="IPR000412">
    <property type="entry name" value="ABC_2_transport"/>
</dbReference>
<evidence type="ECO:0000256" key="7">
    <source>
        <dbReference type="ARBA" id="ARBA00022903"/>
    </source>
</evidence>
<keyword evidence="10 11" id="KW-0472">Membrane</keyword>
<gene>
    <name evidence="13" type="ORF">OU419_09365</name>
</gene>
<evidence type="ECO:0000259" key="12">
    <source>
        <dbReference type="PROSITE" id="PS51012"/>
    </source>
</evidence>
<sequence length="234" mass="25866">MLGRLWVFLAPFLMLMVYTFVFGHILRARWGAAQDNTSFALTLFAGLLLNGMFGESLSRAAVVMHNHSNYVKKLVFPTEVLPLSLVAASLVNSGIGYLIIVVAMLLLNHPPGLWVVFLPLSLLPFLLCVTGLTFMIAAFGAYFRDVNQIVQFLLVLLLFLSPVLYPMTSLPEDVRHYLLLNPLTIPVEMVRALLFGTPMPPTAQIAAYSLASVLLLICGVWLFLRVRGGFADVL</sequence>
<name>A0ABY7A8M6_9PSED</name>
<reference evidence="13" key="1">
    <citation type="submission" date="2022-11" db="EMBL/GenBank/DDBJ databases">
        <title>Pseudomonas triclosanedens sp. nov., a triclosan degrader isolated from activated sludge.</title>
        <authorList>
            <person name="Yin Y."/>
            <person name="Lu Z."/>
        </authorList>
    </citation>
    <scope>NUCLEOTIDE SEQUENCE</scope>
    <source>
        <strain evidence="13">ZM23</strain>
    </source>
</reference>
<dbReference type="PRINTS" id="PR00164">
    <property type="entry name" value="ABC2TRNSPORT"/>
</dbReference>
<dbReference type="Proteomes" id="UP001163624">
    <property type="component" value="Chromosome"/>
</dbReference>
<feature type="transmembrane region" description="Helical" evidence="11">
    <location>
        <begin position="114"/>
        <end position="143"/>
    </location>
</feature>
<feature type="transmembrane region" description="Helical" evidence="11">
    <location>
        <begin position="81"/>
        <end position="107"/>
    </location>
</feature>
<dbReference type="InterPro" id="IPR013525">
    <property type="entry name" value="ABC2_TM"/>
</dbReference>
<evidence type="ECO:0000256" key="8">
    <source>
        <dbReference type="ARBA" id="ARBA00022989"/>
    </source>
</evidence>
<keyword evidence="14" id="KW-1185">Reference proteome</keyword>
<dbReference type="EMBL" id="CP113432">
    <property type="protein sequence ID" value="WAI52458.1"/>
    <property type="molecule type" value="Genomic_DNA"/>
</dbReference>